<proteinExistence type="predicted"/>
<gene>
    <name evidence="1" type="primary">pks7</name>
    <name evidence="1" type="ORF">K441DRAFT_595886</name>
</gene>
<protein>
    <submittedName>
        <fullName evidence="1">Polyketide synthase</fullName>
    </submittedName>
</protein>
<dbReference type="Proteomes" id="UP000250078">
    <property type="component" value="Unassembled WGS sequence"/>
</dbReference>
<keyword evidence="2" id="KW-1185">Reference proteome</keyword>
<evidence type="ECO:0000313" key="1">
    <source>
        <dbReference type="EMBL" id="OCK87084.1"/>
    </source>
</evidence>
<organism evidence="1 2">
    <name type="scientific">Cenococcum geophilum 1.58</name>
    <dbReference type="NCBI Taxonomy" id="794803"/>
    <lineage>
        <taxon>Eukaryota</taxon>
        <taxon>Fungi</taxon>
        <taxon>Dikarya</taxon>
        <taxon>Ascomycota</taxon>
        <taxon>Pezizomycotina</taxon>
        <taxon>Dothideomycetes</taxon>
        <taxon>Pleosporomycetidae</taxon>
        <taxon>Gloniales</taxon>
        <taxon>Gloniaceae</taxon>
        <taxon>Cenococcum</taxon>
    </lineage>
</organism>
<evidence type="ECO:0000313" key="2">
    <source>
        <dbReference type="Proteomes" id="UP000250078"/>
    </source>
</evidence>
<sequence>MNGVENALDTEDRDAISNNAHSYIGNGLSHRHTSNGIHSLSNGRGVESQNIAATPVAIVGMALRLPGAVNSTDDLWDLLINKKDGRCRIPGNRYNIDAFHSPTRKPGTVSMQHGYFLQDDLEHLDAAFFSMNKAEVAKLDPQQRLLLEVVWECMENGGQTGWRGRDIGCYVGVFGEDWLDLSNKDTQHLGMYRITGSGDFAIANRVSYEYDLKGPSMTIRTGCSSALVGLHEACQALYSGECSSAVVAGTNLIITPTMTIAMTEQGVLSPTGSCKTFDAAADGYARGEAINAIYIKKLDDALRDGDPIRAVIRSTSTNCDGKTPGIAYPSSESHEQMIRRAYRVAGIRDISQTGFVECHGTGTAVGDPLETAAIANVFEGRGAFIGSVKPNVGHSEGASGITSLIKAVLALEHGMIPPNINFSVPNPKIPFKKAKLKVPLEPTPWPEDRCERASVNSFGIGGANAHVIIDSASSFRTERNRQRLSTAQTDPRLLLFSANNADSLRRRVVGVQQYVESRPTALNDIAYTLGLRREHLTHRAFSIASENVPLEISNFQKSRLTPPPLNFVFTGQGAQWSGMGKELIATFESFRSDIRKMDRVLQALEHPPSWSIEEELSKVGNAARIDKAEFSQPLCTAAQIGLVNLLNQWDIRPATVVGHSSGEIAAAYAAKAITTEAAIIIAYYRGQVTKLQMRAGGMAAVGLGREKVTPYLVDGVTIACENSPQSITLSGDVEKLDNLLERVRTEQPDTFCRRLRVEMAYHSHHMKEIGEAYEVLLVPHVTSTQPTVPFYSSVTGKVISKPGQLDAAYWRQNMESPVLFYTAAKAILDGGAHDRLFLEVGPHPALAGPLRQIFQAAGAKPEPVYVPTLARDKEQVTCLLTAAGQMYQHGIPIDFSAINGPGNVLTDLPLYPWHHDTKYWSESRVTRGWRLRQFPPHELLGSRMLESSDLEPAWRNVLRLEDIPWMRDHKIIEDIVFPCAGYIATAGEAISQITGSRDYTVRRLVVKTALVLRESDMTELITSFKPLKLTDSLESIWYDFTISSYNGSAWIKHCVGQARAGPDQEHSPKEVKPFARQVQSGPWYLAMKKLGLNYGPQFQRLKDISASPTSDFATASLYDEQELHERAYALHPVTIDQSLQLFTVAMSGGIPRRLGKLAVPATIGQIYIGQGSPLISLEVSARPTTKGTVHGDAIATSNNEVVLSLQGGTFAPFETEASSEDSDTLAAARLEWRPDIDSVSAKDLMRPLASKKESALMVEKLGLLCMIETAHQIASLNIASQHLKKFGAWLDAQVVSIAKGEHDIVPEAQGWAVADSPSRLALFRDIAAEVDATEGASVGKVIRRILENCQNIFEGKIDPVELLVQDSGLTNLYKFYQEMWDCKDFFSLLGHAKPTLRVLEIGAGTGGTTAGVLEDLKSPEGVRMYSKYSFTDISSGFFVAAKERFKEYQGIDFAVLDISKNPIDQGFEAEGYDLIIASNVLHATPELGTTLRNVRKLLASGGRLFLQELCPAMRWINYIMGVLPGWWLGNGDQRDDEPYVSPERWNEELRNAGFTGADAVVYDDEKPYQINANIISMALDTASFPKQVTLLYGSDITPWAQNVEQQFFQEGYVINWCSLEQTPPANQDVISLLDLEGPFFDSISGEKLSGFQCYLSNSKSTGTLWVTKRAQVECEDPRYGLVLGMARTIRSELSLDFATFEVDRFDLGSWEALVKLYEKFRRRRKEGDLNPDYEYALYNGIVHTSRYHWVSAADQLCTVPEVGAPKRLEIGKYGLLDSLSWGQIEMGEPVRDQVEVSIRCVGLNFKDVLVSMGIVDGPKDKLGLEGSGVVCRVGPEVKDLSVGDRVFISDLGCFSTRMMTSAKLCARIPDGLTFENAATMPCVYSTVIHSLINVGRLEKGETVLIQSACGGVGLAAIQICRMMGAEIYATVGNEEKAQYLIDTFRIPRNRIFDSRSTSFLPNLMRETNGRGVDVVLNSLSGELLHASWQCVAKFGKMLEIGKRDFIGHGMLSMDVFESNRSFFGVDLAQLAAEKPEACHRLLEQCITYYRQGEIEPIRPVRVFEARRIGEAFRYMQKGQHIGKIVVKMPEDPDELPMARAQRKFALSSEASYLLVGGLGGLGRAVSTWMVENGARHLVYLSRSAGRSSGDKAFFQELEVQGCTITAVAGSVANLDDVERAVAMCSRPIAGVIQMSMVLRDRAVLQLTHEDWDTALASKVDGTWNLHRAFQTAKLDFFVLFSSISGIVGQWGQANYAAANTFLDSFVQHRHYLGLPASVIDVGVMEDVGYVSQNPAVLEQFRATGAHTLEEKDLLDAMQMAISQSRPAKPSKDGFSNPSHFTIGLRSTRPLSDPSNRTIWKRDIRMALYRNLEVAADTSGGTASEGLKEFLSSASVDLAILDDKASLDFLTQEIGHRICSFMLQPEEDLDVTRSLSAMGVDSLVSIEIRNWWRRSLGLEISVLEIMNAGSVARLGQVAVEALRAKHESKQTEESEDTYLLMKAP</sequence>
<dbReference type="EMBL" id="KV748270">
    <property type="protein sequence ID" value="OCK87084.1"/>
    <property type="molecule type" value="Genomic_DNA"/>
</dbReference>
<reference evidence="1 2" key="1">
    <citation type="journal article" date="2016" name="Nat. Commun.">
        <title>Ectomycorrhizal ecology is imprinted in the genome of the dominant symbiotic fungus Cenococcum geophilum.</title>
        <authorList>
            <consortium name="DOE Joint Genome Institute"/>
            <person name="Peter M."/>
            <person name="Kohler A."/>
            <person name="Ohm R.A."/>
            <person name="Kuo A."/>
            <person name="Krutzmann J."/>
            <person name="Morin E."/>
            <person name="Arend M."/>
            <person name="Barry K.W."/>
            <person name="Binder M."/>
            <person name="Choi C."/>
            <person name="Clum A."/>
            <person name="Copeland A."/>
            <person name="Grisel N."/>
            <person name="Haridas S."/>
            <person name="Kipfer T."/>
            <person name="LaButti K."/>
            <person name="Lindquist E."/>
            <person name="Lipzen A."/>
            <person name="Maire R."/>
            <person name="Meier B."/>
            <person name="Mihaltcheva S."/>
            <person name="Molinier V."/>
            <person name="Murat C."/>
            <person name="Poggeler S."/>
            <person name="Quandt C.A."/>
            <person name="Sperisen C."/>
            <person name="Tritt A."/>
            <person name="Tisserant E."/>
            <person name="Crous P.W."/>
            <person name="Henrissat B."/>
            <person name="Nehls U."/>
            <person name="Egli S."/>
            <person name="Spatafora J.W."/>
            <person name="Grigoriev I.V."/>
            <person name="Martin F.M."/>
        </authorList>
    </citation>
    <scope>NUCLEOTIDE SEQUENCE [LARGE SCALE GENOMIC DNA]</scope>
    <source>
        <strain evidence="1 2">1.58</strain>
    </source>
</reference>
<accession>A0ACC8ENE1</accession>
<name>A0ACC8ENE1_9PEZI</name>